<dbReference type="Pfam" id="PF07729">
    <property type="entry name" value="FCD"/>
    <property type="match status" value="1"/>
</dbReference>
<dbReference type="Pfam" id="PF00392">
    <property type="entry name" value="GntR"/>
    <property type="match status" value="1"/>
</dbReference>
<gene>
    <name evidence="5" type="primary">glcC</name>
    <name evidence="5" type="ORF">PAECIP111802_05110</name>
</gene>
<comment type="caution">
    <text evidence="5">The sequence shown here is derived from an EMBL/GenBank/DDBJ whole genome shotgun (WGS) entry which is preliminary data.</text>
</comment>
<accession>A0ABM8VNU0</accession>
<dbReference type="PROSITE" id="PS50949">
    <property type="entry name" value="HTH_GNTR"/>
    <property type="match status" value="1"/>
</dbReference>
<feature type="domain" description="HTH gntR-type" evidence="4">
    <location>
        <begin position="21"/>
        <end position="89"/>
    </location>
</feature>
<keyword evidence="3" id="KW-0804">Transcription</keyword>
<name>A0ABM8VNU0_9BACL</name>
<dbReference type="PANTHER" id="PTHR43537">
    <property type="entry name" value="TRANSCRIPTIONAL REGULATOR, GNTR FAMILY"/>
    <property type="match status" value="1"/>
</dbReference>
<evidence type="ECO:0000256" key="3">
    <source>
        <dbReference type="ARBA" id="ARBA00023163"/>
    </source>
</evidence>
<evidence type="ECO:0000256" key="2">
    <source>
        <dbReference type="ARBA" id="ARBA00023125"/>
    </source>
</evidence>
<reference evidence="5 6" key="1">
    <citation type="submission" date="2021-06" db="EMBL/GenBank/DDBJ databases">
        <authorList>
            <person name="Criscuolo A."/>
        </authorList>
    </citation>
    <scope>NUCLEOTIDE SEQUENCE [LARGE SCALE GENOMIC DNA]</scope>
    <source>
        <strain evidence="6">CIP 111802</strain>
    </source>
</reference>
<evidence type="ECO:0000256" key="1">
    <source>
        <dbReference type="ARBA" id="ARBA00023015"/>
    </source>
</evidence>
<evidence type="ECO:0000313" key="5">
    <source>
        <dbReference type="EMBL" id="CAG7651996.1"/>
    </source>
</evidence>
<dbReference type="SMART" id="SM00345">
    <property type="entry name" value="HTH_GNTR"/>
    <property type="match status" value="1"/>
</dbReference>
<dbReference type="PANTHER" id="PTHR43537:SF5">
    <property type="entry name" value="UXU OPERON TRANSCRIPTIONAL REGULATOR"/>
    <property type="match status" value="1"/>
</dbReference>
<evidence type="ECO:0000259" key="4">
    <source>
        <dbReference type="PROSITE" id="PS50949"/>
    </source>
</evidence>
<proteinExistence type="predicted"/>
<keyword evidence="1" id="KW-0805">Transcription regulation</keyword>
<dbReference type="InterPro" id="IPR000524">
    <property type="entry name" value="Tscrpt_reg_HTH_GntR"/>
</dbReference>
<dbReference type="InterPro" id="IPR011711">
    <property type="entry name" value="GntR_C"/>
</dbReference>
<dbReference type="CDD" id="cd07377">
    <property type="entry name" value="WHTH_GntR"/>
    <property type="match status" value="1"/>
</dbReference>
<keyword evidence="6" id="KW-1185">Reference proteome</keyword>
<evidence type="ECO:0000313" key="6">
    <source>
        <dbReference type="Proteomes" id="UP000730618"/>
    </source>
</evidence>
<dbReference type="Proteomes" id="UP000730618">
    <property type="component" value="Unassembled WGS sequence"/>
</dbReference>
<sequence length="246" mass="27955">MLQVMMTWKVMTMTIKKIKYHRVYEDVIEQIENLILEGNMAPGDVLPTERELAQAFGISRGTLREAFRILEREGLIETRPGGGRYLSKNLGKAEDQKRIIENIERATIIELLEAREIFETGIVELAATRATEQDIVEIENALERWGIIDSNSDDPSNPDQAFHLSIAKATHNVVLVNLIELHMDLLQKTATKTVDIPGRKAEVYKEHFQILQAIKEKDPLKAKEALLHHIGQVKQNIMLNKVESNG</sequence>
<keyword evidence="2" id="KW-0238">DNA-binding</keyword>
<dbReference type="EMBL" id="CAJVCE010000017">
    <property type="protein sequence ID" value="CAG7651996.1"/>
    <property type="molecule type" value="Genomic_DNA"/>
</dbReference>
<organism evidence="5 6">
    <name type="scientific">Paenibacillus allorhizosphaerae</name>
    <dbReference type="NCBI Taxonomy" id="2849866"/>
    <lineage>
        <taxon>Bacteria</taxon>
        <taxon>Bacillati</taxon>
        <taxon>Bacillota</taxon>
        <taxon>Bacilli</taxon>
        <taxon>Bacillales</taxon>
        <taxon>Paenibacillaceae</taxon>
        <taxon>Paenibacillus</taxon>
    </lineage>
</organism>
<protein>
    <submittedName>
        <fullName evidence="5">Glc operon transcriptional activator</fullName>
    </submittedName>
</protein>
<dbReference type="SMART" id="SM00895">
    <property type="entry name" value="FCD"/>
    <property type="match status" value="1"/>
</dbReference>